<dbReference type="Proteomes" id="UP000552644">
    <property type="component" value="Unassembled WGS sequence"/>
</dbReference>
<dbReference type="PANTHER" id="PTHR45527:SF1">
    <property type="entry name" value="FATTY ACID SYNTHASE"/>
    <property type="match status" value="1"/>
</dbReference>
<name>A0A7W7VLP0_9ACTN</name>
<dbReference type="GO" id="GO:0005829">
    <property type="term" value="C:cytosol"/>
    <property type="evidence" value="ECO:0007669"/>
    <property type="project" value="TreeGrafter"/>
</dbReference>
<evidence type="ECO:0000256" key="4">
    <source>
        <dbReference type="ARBA" id="ARBA00022553"/>
    </source>
</evidence>
<dbReference type="Pfam" id="PF00550">
    <property type="entry name" value="PP-binding"/>
    <property type="match status" value="4"/>
</dbReference>
<comment type="similarity">
    <text evidence="2">Belongs to the ATP-dependent AMP-binding enzyme family.</text>
</comment>
<evidence type="ECO:0000313" key="7">
    <source>
        <dbReference type="Proteomes" id="UP000552644"/>
    </source>
</evidence>
<dbReference type="InterPro" id="IPR020802">
    <property type="entry name" value="TesA-like"/>
</dbReference>
<dbReference type="SUPFAM" id="SSF47336">
    <property type="entry name" value="ACP-like"/>
    <property type="match status" value="4"/>
</dbReference>
<dbReference type="InterPro" id="IPR010071">
    <property type="entry name" value="AA_adenyl_dom"/>
</dbReference>
<dbReference type="GO" id="GO:0003824">
    <property type="term" value="F:catalytic activity"/>
    <property type="evidence" value="ECO:0007669"/>
    <property type="project" value="InterPro"/>
</dbReference>
<accession>A0A7W7VLP0</accession>
<dbReference type="Gene3D" id="3.40.50.980">
    <property type="match status" value="6"/>
</dbReference>
<dbReference type="Gene3D" id="3.40.50.1820">
    <property type="entry name" value="alpha/beta hydrolase"/>
    <property type="match status" value="1"/>
</dbReference>
<dbReference type="InterPro" id="IPR042099">
    <property type="entry name" value="ANL_N_sf"/>
</dbReference>
<keyword evidence="7" id="KW-1185">Reference proteome</keyword>
<keyword evidence="3" id="KW-0596">Phosphopantetheine</keyword>
<dbReference type="SUPFAM" id="SSF52777">
    <property type="entry name" value="CoA-dependent acyltransferases"/>
    <property type="match status" value="8"/>
</dbReference>
<comment type="caution">
    <text evidence="6">The sequence shown here is derived from an EMBL/GenBank/DDBJ whole genome shotgun (WGS) entry which is preliminary data.</text>
</comment>
<dbReference type="GO" id="GO:0044550">
    <property type="term" value="P:secondary metabolite biosynthetic process"/>
    <property type="evidence" value="ECO:0007669"/>
    <property type="project" value="UniProtKB-ARBA"/>
</dbReference>
<evidence type="ECO:0000259" key="5">
    <source>
        <dbReference type="PROSITE" id="PS50075"/>
    </source>
</evidence>
<dbReference type="SMART" id="SM00824">
    <property type="entry name" value="PKS_TE"/>
    <property type="match status" value="1"/>
</dbReference>
<dbReference type="InterPro" id="IPR045851">
    <property type="entry name" value="AMP-bd_C_sf"/>
</dbReference>
<feature type="domain" description="Carrier" evidence="5">
    <location>
        <begin position="947"/>
        <end position="1022"/>
    </location>
</feature>
<feature type="domain" description="Carrier" evidence="5">
    <location>
        <begin position="2988"/>
        <end position="3063"/>
    </location>
</feature>
<dbReference type="Gene3D" id="3.40.50.12780">
    <property type="entry name" value="N-terminal domain of ligase-like"/>
    <property type="match status" value="1"/>
</dbReference>
<gene>
    <name evidence="6" type="ORF">FHS44_002056</name>
</gene>
<dbReference type="Gene3D" id="1.10.1200.10">
    <property type="entry name" value="ACP-like"/>
    <property type="match status" value="3"/>
</dbReference>
<dbReference type="FunFam" id="3.40.50.980:FF:000002">
    <property type="entry name" value="Enterobactin synthetase component F"/>
    <property type="match status" value="1"/>
</dbReference>
<dbReference type="Pfam" id="PF00975">
    <property type="entry name" value="Thioesterase"/>
    <property type="match status" value="1"/>
</dbReference>
<evidence type="ECO:0000256" key="2">
    <source>
        <dbReference type="ARBA" id="ARBA00006432"/>
    </source>
</evidence>
<dbReference type="InterPro" id="IPR001242">
    <property type="entry name" value="Condensation_dom"/>
</dbReference>
<keyword evidence="4" id="KW-0597">Phosphoprotein</keyword>
<dbReference type="InterPro" id="IPR009081">
    <property type="entry name" value="PP-bd_ACP"/>
</dbReference>
<dbReference type="InterPro" id="IPR020845">
    <property type="entry name" value="AMP-binding_CS"/>
</dbReference>
<dbReference type="GO" id="GO:0043041">
    <property type="term" value="P:amino acid activation for nonribosomal peptide biosynthetic process"/>
    <property type="evidence" value="ECO:0007669"/>
    <property type="project" value="TreeGrafter"/>
</dbReference>
<dbReference type="Gene3D" id="3.30.559.30">
    <property type="entry name" value="Nonribosomal peptide synthetase, condensation domain"/>
    <property type="match status" value="4"/>
</dbReference>
<dbReference type="InterPro" id="IPR006162">
    <property type="entry name" value="Ppantetheine_attach_site"/>
</dbReference>
<dbReference type="Gene3D" id="3.30.559.10">
    <property type="entry name" value="Chloramphenicol acetyltransferase-like domain"/>
    <property type="match status" value="4"/>
</dbReference>
<dbReference type="EMBL" id="JACHJP010000002">
    <property type="protein sequence ID" value="MBB4914971.1"/>
    <property type="molecule type" value="Genomic_DNA"/>
</dbReference>
<dbReference type="InterPro" id="IPR025110">
    <property type="entry name" value="AMP-bd_C"/>
</dbReference>
<reference evidence="6 7" key="1">
    <citation type="submission" date="2020-08" db="EMBL/GenBank/DDBJ databases">
        <title>Genomic Encyclopedia of Type Strains, Phase III (KMG-III): the genomes of soil and plant-associated and newly described type strains.</title>
        <authorList>
            <person name="Whitman W."/>
        </authorList>
    </citation>
    <scope>NUCLEOTIDE SEQUENCE [LARGE SCALE GENOMIC DNA]</scope>
    <source>
        <strain evidence="6 7">CECT 8840</strain>
    </source>
</reference>
<dbReference type="CDD" id="cd17643">
    <property type="entry name" value="A_NRPS_Cytc1-like"/>
    <property type="match status" value="1"/>
</dbReference>
<feature type="domain" description="Carrier" evidence="5">
    <location>
        <begin position="1963"/>
        <end position="2038"/>
    </location>
</feature>
<protein>
    <submittedName>
        <fullName evidence="6">Amino acid adenylation domain-containing protein</fullName>
    </submittedName>
</protein>
<dbReference type="PROSITE" id="PS50075">
    <property type="entry name" value="CARRIER"/>
    <property type="match status" value="4"/>
</dbReference>
<dbReference type="GO" id="GO:0031177">
    <property type="term" value="F:phosphopantetheine binding"/>
    <property type="evidence" value="ECO:0007669"/>
    <property type="project" value="InterPro"/>
</dbReference>
<dbReference type="FunFam" id="3.30.300.30:FF:000010">
    <property type="entry name" value="Enterobactin synthetase component F"/>
    <property type="match status" value="3"/>
</dbReference>
<dbReference type="InterPro" id="IPR023213">
    <property type="entry name" value="CAT-like_dom_sf"/>
</dbReference>
<proteinExistence type="inferred from homology"/>
<dbReference type="Pfam" id="PF00501">
    <property type="entry name" value="AMP-binding"/>
    <property type="match status" value="4"/>
</dbReference>
<dbReference type="NCBIfam" id="TIGR01733">
    <property type="entry name" value="AA-adenyl-dom"/>
    <property type="match status" value="4"/>
</dbReference>
<dbReference type="FunFam" id="1.10.1200.10:FF:000016">
    <property type="entry name" value="Non-ribosomal peptide synthase"/>
    <property type="match status" value="3"/>
</dbReference>
<dbReference type="FunFam" id="3.40.50.980:FF:000001">
    <property type="entry name" value="Non-ribosomal peptide synthetase"/>
    <property type="match status" value="3"/>
</dbReference>
<dbReference type="InterPro" id="IPR020806">
    <property type="entry name" value="PKS_PP-bd"/>
</dbReference>
<organism evidence="6 7">
    <name type="scientific">Streptosporangium saharense</name>
    <dbReference type="NCBI Taxonomy" id="1706840"/>
    <lineage>
        <taxon>Bacteria</taxon>
        <taxon>Bacillati</taxon>
        <taxon>Actinomycetota</taxon>
        <taxon>Actinomycetes</taxon>
        <taxon>Streptosporangiales</taxon>
        <taxon>Streptosporangiaceae</taxon>
        <taxon>Streptosporangium</taxon>
    </lineage>
</organism>
<dbReference type="InterPro" id="IPR029058">
    <property type="entry name" value="AB_hydrolase_fold"/>
</dbReference>
<dbReference type="Gene3D" id="2.30.38.10">
    <property type="entry name" value="Luciferase, Domain 3"/>
    <property type="match status" value="3"/>
</dbReference>
<dbReference type="FunFam" id="2.30.38.10:FF:000001">
    <property type="entry name" value="Non-ribosomal peptide synthetase PvdI"/>
    <property type="match status" value="3"/>
</dbReference>
<dbReference type="GO" id="GO:0072330">
    <property type="term" value="P:monocarboxylic acid biosynthetic process"/>
    <property type="evidence" value="ECO:0007669"/>
    <property type="project" value="UniProtKB-ARBA"/>
</dbReference>
<dbReference type="RefSeq" id="WP_184713699.1">
    <property type="nucleotide sequence ID" value="NZ_JACHJP010000002.1"/>
</dbReference>
<dbReference type="Pfam" id="PF13193">
    <property type="entry name" value="AMP-binding_C"/>
    <property type="match status" value="4"/>
</dbReference>
<dbReference type="FunFam" id="1.10.1200.10:FF:000005">
    <property type="entry name" value="Nonribosomal peptide synthetase 1"/>
    <property type="match status" value="1"/>
</dbReference>
<dbReference type="CDD" id="cd19540">
    <property type="entry name" value="LCL_NRPS-like"/>
    <property type="match status" value="4"/>
</dbReference>
<dbReference type="Pfam" id="PF00668">
    <property type="entry name" value="Condensation"/>
    <property type="match status" value="4"/>
</dbReference>
<dbReference type="InterPro" id="IPR000873">
    <property type="entry name" value="AMP-dep_synth/lig_dom"/>
</dbReference>
<feature type="domain" description="Carrier" evidence="5">
    <location>
        <begin position="4031"/>
        <end position="4106"/>
    </location>
</feature>
<dbReference type="PROSITE" id="PS00012">
    <property type="entry name" value="PHOSPHOPANTETHEINE"/>
    <property type="match status" value="4"/>
</dbReference>
<sequence>MIPLSYAQQRLWFIEQLEGPSALYNTPLVLRLGGRIDAGALAEALGDLVDRHEVLRTVFVSSDAGPYQEIGEAGVRPALEARTCADEAELRRAVEEAVGHVFDISAELPLRAWLLSRGEEDHVLVLLLHHIVSDGWSVGPLFDDLETAYEARLAGRAPVQEPLPVQYADYVLWQRDLLDGVQDEQLASWQGALEDMPEELALPYDRPRPAVLSHRGGVAGFGLDSELHGRLVRVAAERQVSLFMLLQAAVATLYGRLGVGTDIPLGTPVAGRTDEALNDLVGFFVNTLVLRTDLSGNPTFGELLGRVRTANLDAYSNQDVPFERLVEHLNPERVPARHPLFQTAVTLDSQTPLPQEFAGLECREYPFDLDVAKFDLSFAFTETPDGLNGLLEYATDLFDHHTATTLTERLLRVLLAVAHDPDLPIGAIDVLSEEERAEILDEWNETAAPVPGGSLPELFAAQVARTPDAVVLSQDDRTLTYAELDARAERLARRLTAEGVTRETPVVLFLERSFEAVTAILGVLKAGGVYVPLDPRYPASRIEVILRQSGASLVLGDETARRVTFPDDMTVLDVATLLNEPDTGLTGQNMPIYRDQLAYVMFTSGSTGVPKGVAVTHGNVVALAVDSRFAGQEHRRVLLHSPLAFDASTYELWAPLLSGGQVVVAPPGELDLDAMAALLVERRPTAAFFTTALFNLLAEHGSRPLSGVREVWSGGEAGSVTAMRRAVERCPDLTFVHVYGPTETTTFATCQPVRRPFTYQTVPPIGGPMDNMRAYILDTALRPVPARVAGELYLAGSGLARGYVGQPGLTAERFVACPYGGRMYRTGDLVRWTTSGEIEFVGRTDDQVKIRGFRIEPGEIEVVVADHPSVRQTLVIVREDRPGDKRLVAYVTGDVTPQGVREHVAGRLPAYMVPVVVVLDALPVTANGKIDRRALPAPELGSTDGREPRTPREEILCGLFAEVLGVEKVGVEDGFFELGGHSLLATKLVSRIRTVLKTELPIRALFQNPDVARLERYLSTEQAGAVRPALTALSRPDHVPLSFAQQRLWFIEQLEGPSALYNTPFAVRLRGPIDTLALEDALGDLLDRHEALRTVFPSVDGVPYQKVLGETRLRLNVRVCDSDEQAREVVEELALGVFDISAELPVRAWLLSRGEDEHVLVLLLHHIAGDGWSLRPLFDDLAFAYRARLAGGEPDWAPLPVQYADYALWQRDLLGGLQDEQLTHWQAALEDMPEELALPYDRPRPAAPSHRGGVADFGLDAELHGRLVRVAAERQVSLFMLLQAAVATLYNRLGAGTDIPLGTPTAGRTDEALNDLVGFFVNTLVLRTDLSGNPSFGQVLDRVRTANLDAYTHQDVPFERLVEHLNPERVPARHPLFQTAVTLDSQTPLPQEFAGLECREYPFDLDVAKFDLSFAFTETPGGLNGLLEYATDLFDPGTAITLTERLVRVLRAVADDPDRAITAIDVLSDEERDLLVTGWNDTAAPQTVGTLHRLFAEQACKTPDAVAVVSGDSQLTYAELDAHADHLAHRLTGARRVAILMDRSPTLVIAILATLKAGAAYLPLDPQQPTERLQRILTDAGATLLLTDTTHDLQITTITPSAFGSAPPVPDTTRPDNAAYIMFTSGSTGVPKGITVTHRNVIDLARSRCFDGITAGSVLLHSPTAFDASTFELWVPLLSGGRVVVAPPGQLATADFARLLADGEVDALWLTAGLFTLVAQEAPECFASVREVWTGGDVVSPGAVRRVLEHCPGVFVVDGYGPTETTTFATCHRMSSPSVLIGRPLDNMRVYVLDEALQPVPVGVAGELYIAGAGLARGYVGRPGLTAERFVACPYGGRMYRTGDLVRWTASGELEFMGRSDDQVKIRGFRIELAEIEAVTNDHPSVRQALVVVREDRPGDRRLVAYVVGEASAEEVREHVAERLPAYMVPTVVVLEALPVTANGKMDRRALPAPEFEVTEGREPRTPREEILCGLFAEVLGVERVGVDDGFFDLGGHSLLATKLVSRIRTVLKTELPIRALFQNPDVARLERYLSTEQAGAVRPALTALSRPDYVPLSFAQQRLWFIEQLEGPSALYNTPFAVRLRGPIDAGALEKALADVVARHEALRTVFPSVDGVPYQKVIEDVRPELHLAGELGEVVGRAFDLSAEPPLRAWLLPRDGDEHVLVLLLHHIAGDGWSLRPLFDDLALAYQARLAGQAPGWAPLPVQYADYALWQRDLLDTVQDEQLAHWRSALDGMPEELALPYDRPRPVAPSHRGDLAEFRVDAELHGRLVRVAAERQVSLFMLLQAAVATLYSRLGAGTDIPLGTPTAGRTDEVLDDLVGFFVNTLVLRTDLSGNPSFGELLGRVRAANLDAYTHQDVPFERLVEHLNPPRTPARHPLFQTVVTFDNQTRAELDFAGLRGTMEPVGEAHAQFDLNVTFTETQDGLAGAVGYALDLFDHDTAAALAERLVRVLEAVADDPDRAIGAIDVLSDEERELLLVTRNDTAAETDFGRCVHELFEAGAAAHPDAVAVALGENRVTYAELNARANHIAHTLLDRGLVPEEPVAVLMERSVELVAAILAVAKAGGTYAPLDPRYPLPRLRHVLDATDARFILVDTEHVGHPIAGDPLRTVLEITGSLAVPDNPGRRIHPDQLLYVMHTSGSTGLPKGVGVTHRNVVDLLANPQFLTGAHERTLLHSPAAFDASTTEVWVPLVTGGRIVLAPPGALDAHTLARTVAEHRVTLVQAPSGLLSVLAAESPESFREVRQVWTGGDVVSPAAVRDLMATCPEITVISVYAPTETTAIKTCHTMTAATGVPATVPLGRPMRNTRVYVLDAGLRPVPAGVAGELYIAGTGLSRGYVGKPGLTAERFVACPYGPPGERMYRTGDLVRWNASGELEFVGRVDDQVKIRGFRVELAEVEAVLAAHASVRRALVVARENRLVAYVTGEGSPEQVRAYAASRLPDYMVPAAVMVLDALPVTANGKVDRRALPDPDFGTAGGRGPRTPREEILCGLFAEVLGVEKVGIDDGFFDLGGHSLLATRLVSRIRTALGVEVSVRALFQHPDVAGLGRHLERAGHDEVRPLLLPVVRPERVPLSPAQSRLWFIEQMRGVGGLYNSPLALRLSGPLDLAALREALCDVVERHEVLRTVFPVVGGVPYQEVLGGVRPELHVREVRDERHLRECLGQAQGHVFDLSVELPIRASLLVLGRGEHVLALVMHHIAGDGWSIGALLRDLATAYAARLEGKAPGWAPLPVQYADYALWQRELLDTVHDEQLSHWRTALEGAPEELALPYDRPRPVVATNRGDSVELRLDAGTHAALVALARRENASLFMVVQAALAVLLGGLGAGTDLPVGTVIAGRTDEALDDLVGFFVNTLVLRTDISGNPTFTELVGRVRTLDLDAYGHQDVPFERLVEVLNPARSMARHPLFQVMLTLHDTTGEAPELPGLRAKVMELETDVAKFDLSFGLCETRDGLSGVLEYATELFDRITAEEIAGRFVRVLEAVAADPGLRVGQVDLLTPAERERLLDYQEFTPVPGTLKDLFEARAADGPERVALTFGEEELTYAELDERANRLANLLVERGVGPERLVALALPRSLELVVAIVAVVKAGGAYVPIDPGYPADRIAYTLDDAAPVLLVSTASTVAGLPPSALPYVLLDEVDLGGHAATSPVTGPVRENPAYVIYTSGSTGRPKGVVVPHGNVVQLMAATERHFSFGPDDVWTLFHSCAFDFSVWELWGPLLYGGRLVVVPYEVSRSPREFLALLARERVTVLNQTPAAFYQLMQAEEPGTELALRGVVFGGEALDLGRLADWYGRHPDDAPVLVNMYGITETTVHVTYRALDAATAEGQSRSLIGTAIPSLRVHVLDSALRPVPVGVAGELFVAGEGLARGYHDRPALTAERFVADPYGPPGTRMYRTGDLARWNRDGELEYLGRIDDQVKIRGFRIELGEVNAVLGAQPDVAHSAVVVRDDRLVGYLVPRAGTEIDVAVLRAVLAGTLPEHMVPAALVVVAALPLTPNGKLDQRALPAPGYAAAEDGRGPRDPREEALCELFADVLGLERVGIDDNFFDLGGHSLLAARLVAEIRLRAGLDVGVRDLFQAPTVAELAALGGSPNRESFPVLLPIRARGTRDPLFCVHPAAGISWVYTGLLGHLDADRPIYGLQAPGLGDLSLHPASVEKLALTYVEQIRQVQPEGPYALLGWSFGGVVAHAVAAELQATGERVELLAILDGYPELDEHPSDRDPALLAAILTSLGQPVGEIPAWPSTPEEHAALVGHGQGPLSGLSGEAVARVVGVFLANLALAADRPKRAYDGDVLFFLAAKDRPGDAPDPAAWRPHVTGRLDIHPVPVTHGEMTGADALSVIGPVLDSHLRLFPNS</sequence>
<comment type="cofactor">
    <cofactor evidence="1">
        <name>pantetheine 4'-phosphate</name>
        <dbReference type="ChEBI" id="CHEBI:47942"/>
    </cofactor>
</comment>
<evidence type="ECO:0000313" key="6">
    <source>
        <dbReference type="EMBL" id="MBB4914971.1"/>
    </source>
</evidence>
<dbReference type="CDD" id="cd12117">
    <property type="entry name" value="A_NRPS_Srf_like"/>
    <property type="match status" value="3"/>
</dbReference>
<dbReference type="SUPFAM" id="SSF56801">
    <property type="entry name" value="Acetyl-CoA synthetase-like"/>
    <property type="match status" value="4"/>
</dbReference>
<evidence type="ECO:0000256" key="1">
    <source>
        <dbReference type="ARBA" id="ARBA00001957"/>
    </source>
</evidence>
<dbReference type="InterPro" id="IPR036736">
    <property type="entry name" value="ACP-like_sf"/>
</dbReference>
<dbReference type="PANTHER" id="PTHR45527">
    <property type="entry name" value="NONRIBOSOMAL PEPTIDE SYNTHETASE"/>
    <property type="match status" value="1"/>
</dbReference>
<dbReference type="Gene3D" id="3.30.300.30">
    <property type="match status" value="4"/>
</dbReference>
<dbReference type="InterPro" id="IPR001031">
    <property type="entry name" value="Thioesterase"/>
</dbReference>
<dbReference type="NCBIfam" id="NF003417">
    <property type="entry name" value="PRK04813.1"/>
    <property type="match status" value="4"/>
</dbReference>
<dbReference type="PROSITE" id="PS00455">
    <property type="entry name" value="AMP_BINDING"/>
    <property type="match status" value="4"/>
</dbReference>
<evidence type="ECO:0000256" key="3">
    <source>
        <dbReference type="ARBA" id="ARBA00022450"/>
    </source>
</evidence>
<dbReference type="SMART" id="SM00823">
    <property type="entry name" value="PKS_PP"/>
    <property type="match status" value="4"/>
</dbReference>
<dbReference type="GO" id="GO:0008610">
    <property type="term" value="P:lipid biosynthetic process"/>
    <property type="evidence" value="ECO:0007669"/>
    <property type="project" value="UniProtKB-ARBA"/>
</dbReference>
<dbReference type="FunFam" id="3.40.50.12780:FF:000012">
    <property type="entry name" value="Non-ribosomal peptide synthetase"/>
    <property type="match status" value="3"/>
</dbReference>
<dbReference type="SUPFAM" id="SSF53474">
    <property type="entry name" value="alpha/beta-Hydrolases"/>
    <property type="match status" value="1"/>
</dbReference>